<keyword evidence="1" id="KW-0472">Membrane</keyword>
<accession>A0A0K0XXS0</accession>
<gene>
    <name evidence="2" type="ORF">WM2015_2113</name>
</gene>
<dbReference type="Pfam" id="PF06808">
    <property type="entry name" value="DctM"/>
    <property type="match status" value="1"/>
</dbReference>
<keyword evidence="1" id="KW-1003">Cell membrane</keyword>
<keyword evidence="1" id="KW-0813">Transport</keyword>
<evidence type="ECO:0000256" key="1">
    <source>
        <dbReference type="RuleBase" id="RU369079"/>
    </source>
</evidence>
<reference evidence="2 3" key="1">
    <citation type="submission" date="2015-07" db="EMBL/GenBank/DDBJ databases">
        <authorList>
            <person name="Noorani M."/>
        </authorList>
    </citation>
    <scope>NUCLEOTIDE SEQUENCE [LARGE SCALE GENOMIC DNA]</scope>
    <source>
        <strain evidence="2 3">KCTC 42284</strain>
    </source>
</reference>
<dbReference type="InterPro" id="IPR011853">
    <property type="entry name" value="TRAP_DctM-Dct_fused"/>
</dbReference>
<evidence type="ECO:0000313" key="2">
    <source>
        <dbReference type="EMBL" id="AKS42478.1"/>
    </source>
</evidence>
<dbReference type="EMBL" id="CP012154">
    <property type="protein sequence ID" value="AKS42478.1"/>
    <property type="molecule type" value="Genomic_DNA"/>
</dbReference>
<dbReference type="GO" id="GO:0022857">
    <property type="term" value="F:transmembrane transporter activity"/>
    <property type="evidence" value="ECO:0007669"/>
    <property type="project" value="UniProtKB-UniRule"/>
</dbReference>
<proteinExistence type="predicted"/>
<dbReference type="OrthoDB" id="9759894at2"/>
<dbReference type="PATRIC" id="fig|1579979.3.peg.2159"/>
<dbReference type="Proteomes" id="UP000066624">
    <property type="component" value="Chromosome"/>
</dbReference>
<evidence type="ECO:0000313" key="3">
    <source>
        <dbReference type="Proteomes" id="UP000066624"/>
    </source>
</evidence>
<protein>
    <submittedName>
        <fullName evidence="2">C4-dicarboxylate ABC transporter permease</fullName>
    </submittedName>
</protein>
<dbReference type="GO" id="GO:0005886">
    <property type="term" value="C:plasma membrane"/>
    <property type="evidence" value="ECO:0007669"/>
    <property type="project" value="UniProtKB-SubCell"/>
</dbReference>
<keyword evidence="1" id="KW-0997">Cell inner membrane</keyword>
<sequence length="696" mass="72425">MARWIESLEAAARRIEPAHHSEAEPVRSVVLFLWAALVALAHLLLNTVWLLPELQVAVFHFASLGLLALGWLQAPPRSRIGRWLSMAAGLVLVLAAVAVVVLETPLYERGLVFGWLDWLACVLIVGLAIELGRRAAGWLIPILILALLAYAAGLGRNLGGVFAFPGLGLDTLLFRAVFTSEGLFGTIARISWSYVFMFVLFGAFLLRSGAGELILGLAHRAAGRWTGGPGLVAVGASGLMGSITGSAVANTASTGVITIPLMKRSGFPPRFAAGIEAAASTGGQLMPPVMGAGAFLMANFTGLSYLSILGAALLPAILYFCSLAFMVRIRARRLGLVPAPLDEKEGLGETTAGWALLLPLAVLIGLLVAGFTPVYAAGLAILAVVAASWLTPRPMGLLAILEALAMGARNMMATAMLLIAVGLIVNVLTTTGLGNTLSIMIAQWSGSSLLIALALVALASLVLGMGLPVTAAYIVLAAVSAPTLHALILQADLAQALAAGQVSELAREAVLLASPSAEAWLGQPMPLDQAQSLVAAMTPDLQRTAAEALLDPALLAGSLLAAHLIIFWFSQDSNVTPPVALAAFTAAGIAGERPMATGLTAWKLAKGLYLIPLLFAYTPLVRGDWLEALSVAGFALAGLYALAGVLEGWLEGPLSLPARLALLGLGAGLLWPMSTPWLALVCLAGLVAMVWRTRRD</sequence>
<dbReference type="InterPro" id="IPR010656">
    <property type="entry name" value="DctM"/>
</dbReference>
<dbReference type="STRING" id="1579979.WM2015_2113"/>
<comment type="subcellular location">
    <subcellularLocation>
        <location evidence="1">Cell inner membrane</location>
        <topology evidence="1">Multi-pass membrane protein</topology>
    </subcellularLocation>
</comment>
<name>A0A0K0XXS0_9GAMM</name>
<comment type="function">
    <text evidence="1">Part of the tripartite ATP-independent periplasmic (TRAP) transport system.</text>
</comment>
<dbReference type="RefSeq" id="WP_082169667.1">
    <property type="nucleotide sequence ID" value="NZ_CP012154.1"/>
</dbReference>
<dbReference type="PANTHER" id="PTHR43849">
    <property type="entry name" value="BLL3936 PROTEIN"/>
    <property type="match status" value="1"/>
</dbReference>
<organism evidence="2 3">
    <name type="scientific">Wenzhouxiangella marina</name>
    <dbReference type="NCBI Taxonomy" id="1579979"/>
    <lineage>
        <taxon>Bacteria</taxon>
        <taxon>Pseudomonadati</taxon>
        <taxon>Pseudomonadota</taxon>
        <taxon>Gammaproteobacteria</taxon>
        <taxon>Chromatiales</taxon>
        <taxon>Wenzhouxiangellaceae</taxon>
        <taxon>Wenzhouxiangella</taxon>
    </lineage>
</organism>
<keyword evidence="3" id="KW-1185">Reference proteome</keyword>
<dbReference type="KEGG" id="wma:WM2015_2113"/>
<dbReference type="NCBIfam" id="TIGR02123">
    <property type="entry name" value="TRAP_fused"/>
    <property type="match status" value="1"/>
</dbReference>
<dbReference type="PANTHER" id="PTHR43849:SF2">
    <property type="entry name" value="BLL3936 PROTEIN"/>
    <property type="match status" value="1"/>
</dbReference>
<dbReference type="AlphaFoldDB" id="A0A0K0XXS0"/>